<dbReference type="Pfam" id="PF04938">
    <property type="entry name" value="SIP1"/>
    <property type="match status" value="1"/>
</dbReference>
<reference evidence="3 4" key="1">
    <citation type="journal article" date="2024" name="Nat. Commun.">
        <title>Phylogenomics reveals the evolutionary origins of lichenization in chlorophyte algae.</title>
        <authorList>
            <person name="Puginier C."/>
            <person name="Libourel C."/>
            <person name="Otte J."/>
            <person name="Skaloud P."/>
            <person name="Haon M."/>
            <person name="Grisel S."/>
            <person name="Petersen M."/>
            <person name="Berrin J.G."/>
            <person name="Delaux P.M."/>
            <person name="Dal Grande F."/>
            <person name="Keller J."/>
        </authorList>
    </citation>
    <scope>NUCLEOTIDE SEQUENCE [LARGE SCALE GENOMIC DNA]</scope>
    <source>
        <strain evidence="3 4">SAG 245.80</strain>
    </source>
</reference>
<dbReference type="GO" id="GO:0032797">
    <property type="term" value="C:SMN complex"/>
    <property type="evidence" value="ECO:0007669"/>
    <property type="project" value="TreeGrafter"/>
</dbReference>
<feature type="region of interest" description="Disordered" evidence="2">
    <location>
        <begin position="1"/>
        <end position="35"/>
    </location>
</feature>
<dbReference type="InterPro" id="IPR035426">
    <property type="entry name" value="Gemin2/Brr1"/>
</dbReference>
<comment type="similarity">
    <text evidence="1">Belongs to the gemin-2 family.</text>
</comment>
<evidence type="ECO:0000313" key="4">
    <source>
        <dbReference type="Proteomes" id="UP001445335"/>
    </source>
</evidence>
<dbReference type="GO" id="GO:0005634">
    <property type="term" value="C:nucleus"/>
    <property type="evidence" value="ECO:0007669"/>
    <property type="project" value="TreeGrafter"/>
</dbReference>
<name>A0AAW1RJW7_9CHLO</name>
<comment type="caution">
    <text evidence="3">The sequence shown here is derived from an EMBL/GenBank/DDBJ whole genome shotgun (WGS) entry which is preliminary data.</text>
</comment>
<dbReference type="PANTHER" id="PTHR12794">
    <property type="entry name" value="GEMIN2"/>
    <property type="match status" value="1"/>
</dbReference>
<keyword evidence="4" id="KW-1185">Reference proteome</keyword>
<gene>
    <name evidence="3" type="ORF">WJX81_001797</name>
</gene>
<protein>
    <submittedName>
        <fullName evidence="3">Uncharacterized protein</fullName>
    </submittedName>
</protein>
<evidence type="ECO:0000313" key="3">
    <source>
        <dbReference type="EMBL" id="KAK9833994.1"/>
    </source>
</evidence>
<proteinExistence type="inferred from homology"/>
<dbReference type="Proteomes" id="UP001445335">
    <property type="component" value="Unassembled WGS sequence"/>
</dbReference>
<organism evidence="3 4">
    <name type="scientific">Elliptochloris bilobata</name>
    <dbReference type="NCBI Taxonomy" id="381761"/>
    <lineage>
        <taxon>Eukaryota</taxon>
        <taxon>Viridiplantae</taxon>
        <taxon>Chlorophyta</taxon>
        <taxon>core chlorophytes</taxon>
        <taxon>Trebouxiophyceae</taxon>
        <taxon>Trebouxiophyceae incertae sedis</taxon>
        <taxon>Elliptochloris clade</taxon>
        <taxon>Elliptochloris</taxon>
    </lineage>
</organism>
<evidence type="ECO:0000256" key="1">
    <source>
        <dbReference type="ARBA" id="ARBA00025758"/>
    </source>
</evidence>
<evidence type="ECO:0000256" key="2">
    <source>
        <dbReference type="SAM" id="MobiDB-lite"/>
    </source>
</evidence>
<sequence length="144" mass="15444">MTEHEESANSEAWDSDEELQSEASSAPDHDLREYGIYPQLAADGADADAAAYLRSVRDEAAQLPDVVTSSVDPAMFQARQTAYVPAELALPACAAYRPDTGWLAEFLADFAALRRRLQGSPAVSSAAQQELPSPTSPADSARMQ</sequence>
<accession>A0AAW1RJW7</accession>
<dbReference type="GO" id="GO:0000387">
    <property type="term" value="P:spliceosomal snRNP assembly"/>
    <property type="evidence" value="ECO:0007669"/>
    <property type="project" value="InterPro"/>
</dbReference>
<feature type="region of interest" description="Disordered" evidence="2">
    <location>
        <begin position="121"/>
        <end position="144"/>
    </location>
</feature>
<dbReference type="EMBL" id="JALJOU010000034">
    <property type="protein sequence ID" value="KAK9833994.1"/>
    <property type="molecule type" value="Genomic_DNA"/>
</dbReference>
<dbReference type="AlphaFoldDB" id="A0AAW1RJW7"/>
<dbReference type="PANTHER" id="PTHR12794:SF0">
    <property type="entry name" value="GEM-ASSOCIATED PROTEIN 2"/>
    <property type="match status" value="1"/>
</dbReference>